<dbReference type="Gene3D" id="3.40.190.10">
    <property type="entry name" value="Periplasmic binding protein-like II"/>
    <property type="match status" value="1"/>
</dbReference>
<evidence type="ECO:0000313" key="3">
    <source>
        <dbReference type="EMBL" id="RYQ48380.1"/>
    </source>
</evidence>
<dbReference type="PROSITE" id="PS51257">
    <property type="entry name" value="PROKAR_LIPOPROTEIN"/>
    <property type="match status" value="1"/>
</dbReference>
<name>A0A2N3QX70_9BIFI</name>
<dbReference type="Proteomes" id="UP000292933">
    <property type="component" value="Unassembled WGS sequence"/>
</dbReference>
<evidence type="ECO:0000313" key="4">
    <source>
        <dbReference type="Proteomes" id="UP000233783"/>
    </source>
</evidence>
<feature type="signal peptide" evidence="1">
    <location>
        <begin position="1"/>
        <end position="21"/>
    </location>
</feature>
<dbReference type="RefSeq" id="WP_101393430.1">
    <property type="nucleotide sequence ID" value="NZ_JBKZBJ010000015.1"/>
</dbReference>
<dbReference type="InterPro" id="IPR050490">
    <property type="entry name" value="Bact_solute-bd_prot1"/>
</dbReference>
<comment type="caution">
    <text evidence="2">The sequence shown here is derived from an EMBL/GenBank/DDBJ whole genome shotgun (WGS) entry which is preliminary data.</text>
</comment>
<protein>
    <submittedName>
        <fullName evidence="2">ABC transporter substrate-binding protein</fullName>
    </submittedName>
</protein>
<proteinExistence type="predicted"/>
<accession>A0A2N3QX70</accession>
<feature type="chain" id="PRO_5036045254" evidence="1">
    <location>
        <begin position="22"/>
        <end position="459"/>
    </location>
</feature>
<dbReference type="Proteomes" id="UP000233783">
    <property type="component" value="Unassembled WGS sequence"/>
</dbReference>
<evidence type="ECO:0000313" key="5">
    <source>
        <dbReference type="Proteomes" id="UP000292933"/>
    </source>
</evidence>
<evidence type="ECO:0000313" key="2">
    <source>
        <dbReference type="EMBL" id="PKU97300.1"/>
    </source>
</evidence>
<dbReference type="PANTHER" id="PTHR43649:SF14">
    <property type="entry name" value="BLR3389 PROTEIN"/>
    <property type="match status" value="1"/>
</dbReference>
<dbReference type="PANTHER" id="PTHR43649">
    <property type="entry name" value="ARABINOSE-BINDING PROTEIN-RELATED"/>
    <property type="match status" value="1"/>
</dbReference>
<dbReference type="EMBL" id="PCHB01000007">
    <property type="protein sequence ID" value="PKU97300.1"/>
    <property type="molecule type" value="Genomic_DNA"/>
</dbReference>
<sequence>MNKATKAFAVLAAAAMTVSIAACGGGSTSGGAAAVHTDKTANDNAECQNTIKKRGVQKVTVWAWYPAIEKVVDQYNETHDDLQVCWTNAGQGGPEYTKFNNTIKAKTGAADVIQLEYEAMPQFVAGKEKHLVDLKQFGFDEHKADYTEGAWKGVTMDSDTGIYGVPVDLGPFVMYVRQDVFDKYNVKVPTTWDEFAQAGRDLKAAGYDGYLSDWAPNGTAVNLALFAQKGANVYKYSASEPDKVGIDFNSKGVQDVLEFWQGLVKEGLVDTTDANTTDWNTNMLAGKYACYVQASWLTGYIQGLDGSDTGAFRVYKAPVWDESTPDVNQGGSAWAVTDQAKDTEAAYKVARELFGSKEAQQIGVTDGGLFPAWTDMLQSDTFKNMTDSFMGGQKVNEITIPVAEGYKGYAFLPFQTYAYDEQVKAFAKIVKDGGAVEDNLKSLDTTLDNYAKQQGFTVE</sequence>
<organism evidence="2 4">
    <name type="scientific">Bifidobacterium pseudolongum subsp. globosum</name>
    <dbReference type="NCBI Taxonomy" id="1690"/>
    <lineage>
        <taxon>Bacteria</taxon>
        <taxon>Bacillati</taxon>
        <taxon>Actinomycetota</taxon>
        <taxon>Actinomycetes</taxon>
        <taxon>Bifidobacteriales</taxon>
        <taxon>Bifidobacteriaceae</taxon>
        <taxon>Bifidobacterium</taxon>
    </lineage>
</organism>
<gene>
    <name evidence="2" type="ORF">CQR56_0767</name>
    <name evidence="3" type="ORF">PG1780B_0028</name>
</gene>
<keyword evidence="1" id="KW-0732">Signal</keyword>
<dbReference type="SUPFAM" id="SSF53850">
    <property type="entry name" value="Periplasmic binding protein-like II"/>
    <property type="match status" value="1"/>
</dbReference>
<reference evidence="3 5" key="2">
    <citation type="submission" date="2018-12" db="EMBL/GenBank/DDBJ databases">
        <title>Unveiling genomic diversity among members of the Bifidobacterium pseudolongum species, a widely distributed gut commensal of the animal kingdom.</title>
        <authorList>
            <person name="Lugli G.A."/>
            <person name="Duranti S."/>
            <person name="Albert K."/>
            <person name="Mancabelli L."/>
            <person name="Napoli S."/>
            <person name="Viappiani A."/>
            <person name="Anzalone R."/>
            <person name="Longhi G."/>
            <person name="Milani C."/>
            <person name="Turroni F."/>
            <person name="Alessandri G."/>
            <person name="Sela D.A."/>
            <person name="Van Sinderen D."/>
            <person name="Ventura M."/>
        </authorList>
    </citation>
    <scope>NUCLEOTIDE SEQUENCE [LARGE SCALE GENOMIC DNA]</scope>
    <source>
        <strain evidence="3 5">1780B</strain>
    </source>
</reference>
<evidence type="ECO:0000256" key="1">
    <source>
        <dbReference type="SAM" id="SignalP"/>
    </source>
</evidence>
<dbReference type="AlphaFoldDB" id="A0A2N3QX70"/>
<reference evidence="2 4" key="1">
    <citation type="submission" date="2017-10" db="EMBL/GenBank/DDBJ databases">
        <title>Bifidobacterium genomics.</title>
        <authorList>
            <person name="Lugli G.A."/>
            <person name="Milani C."/>
            <person name="Mancabelli L."/>
        </authorList>
    </citation>
    <scope>NUCLEOTIDE SEQUENCE [LARGE SCALE GENOMIC DNA]</scope>
    <source>
        <strain evidence="2 4">1744B</strain>
    </source>
</reference>
<dbReference type="EMBL" id="RYVC01000001">
    <property type="protein sequence ID" value="RYQ48380.1"/>
    <property type="molecule type" value="Genomic_DNA"/>
</dbReference>